<organism evidence="7 8">
    <name type="scientific">Robertkochia marina</name>
    <dbReference type="NCBI Taxonomy" id="1227945"/>
    <lineage>
        <taxon>Bacteria</taxon>
        <taxon>Pseudomonadati</taxon>
        <taxon>Bacteroidota</taxon>
        <taxon>Flavobacteriia</taxon>
        <taxon>Flavobacteriales</taxon>
        <taxon>Flavobacteriaceae</taxon>
        <taxon>Robertkochia</taxon>
    </lineage>
</organism>
<sequence>MRVLHYFICLSLITFLSTHAQVKSNLEPIDIFDMEYVSDPQISPDGSRIIYVRNFKDIMTDRNLSNLWMVNFDGTNNRPLTTGNQNDTSPRWSHDGKKIVFRSDKDDDKTKLYLMWLDTKETFALTNTPTAPGTATWSPDDRMLAFTMFVPEKKESLIKMPAKPEGAEWNAPPIYIDDMRYRSDGRGYIKPGNTQIFTLPVEGGTPRQLTFNPFNHSSPVWAADGASLFFSANGHKEEDLEPDDTDIYKVSLANGALQKLTNRYGPDSNPIMSKDGQKIAYLGYDDELLGYQPSKLYIMNADGSNPKELPTGINRSIEDIAWKGDKEIYVQYTDRGETKLALVNLNGKTTQLTGEMGGLSLGRPYNAAGFSVSKNGRYAYTYGTPKNPADLGAGDGKKQARLTYLNDDLFTFKKKGNVEEIWWKSSHDQTDIQGWVVTPPDFDPNKKYPMILEIHGGPFASYGSVFSAEVQAYAAAGYVVLYSNPRGSSGYGKEFGNLIHHNYPNNDYDDLMSGIDAVIEKGFIDTDNLFVTGGSGGGVLTAWIVGKTDRFKAAVVAKPVINWTSFVLHADNPAFFYKYWFGKKPWEDPENYFKRSPLSYVGNITTPTMLLTGEQDFRTPISESEQLYAALKIEGVETAMVRIPNASHGIASKPSNLVAKITAVLAWFNKYKDQSTDEMTSSVKN</sequence>
<evidence type="ECO:0000313" key="8">
    <source>
        <dbReference type="Proteomes" id="UP000305939"/>
    </source>
</evidence>
<dbReference type="InterPro" id="IPR011659">
    <property type="entry name" value="WD40"/>
</dbReference>
<dbReference type="RefSeq" id="WP_136334469.1">
    <property type="nucleotide sequence ID" value="NZ_QXMP01000004.1"/>
</dbReference>
<feature type="signal peptide" evidence="5">
    <location>
        <begin position="1"/>
        <end position="20"/>
    </location>
</feature>
<dbReference type="EMBL" id="SSMC01000001">
    <property type="protein sequence ID" value="THD68979.1"/>
    <property type="molecule type" value="Genomic_DNA"/>
</dbReference>
<evidence type="ECO:0000259" key="6">
    <source>
        <dbReference type="Pfam" id="PF00326"/>
    </source>
</evidence>
<dbReference type="Gene3D" id="2.120.10.30">
    <property type="entry name" value="TolB, C-terminal domain"/>
    <property type="match status" value="2"/>
</dbReference>
<keyword evidence="5" id="KW-0732">Signal</keyword>
<dbReference type="OrthoDB" id="9812921at2"/>
<name>A0A4S3M2S1_9FLAO</name>
<dbReference type="SUPFAM" id="SSF53474">
    <property type="entry name" value="alpha/beta-Hydrolases"/>
    <property type="match status" value="1"/>
</dbReference>
<evidence type="ECO:0000313" key="7">
    <source>
        <dbReference type="EMBL" id="THD68979.1"/>
    </source>
</evidence>
<evidence type="ECO:0000256" key="4">
    <source>
        <dbReference type="ARBA" id="ARBA00022825"/>
    </source>
</evidence>
<feature type="domain" description="Peptidase S9 prolyl oligopeptidase catalytic" evidence="6">
    <location>
        <begin position="466"/>
        <end position="671"/>
    </location>
</feature>
<keyword evidence="8" id="KW-1185">Reference proteome</keyword>
<dbReference type="Proteomes" id="UP000305939">
    <property type="component" value="Unassembled WGS sequence"/>
</dbReference>
<keyword evidence="2" id="KW-0645">Protease</keyword>
<protein>
    <submittedName>
        <fullName evidence="7">S9 family peptidase</fullName>
    </submittedName>
</protein>
<evidence type="ECO:0000256" key="1">
    <source>
        <dbReference type="ARBA" id="ARBA00010040"/>
    </source>
</evidence>
<keyword evidence="3" id="KW-0378">Hydrolase</keyword>
<dbReference type="SUPFAM" id="SSF82171">
    <property type="entry name" value="DPP6 N-terminal domain-like"/>
    <property type="match status" value="1"/>
</dbReference>
<comment type="caution">
    <text evidence="7">The sequence shown here is derived from an EMBL/GenBank/DDBJ whole genome shotgun (WGS) entry which is preliminary data.</text>
</comment>
<reference evidence="7 8" key="1">
    <citation type="submission" date="2019-04" db="EMBL/GenBank/DDBJ databases">
        <title>Draft genome sequence of Robertkochia marina CC-AMO-30D.</title>
        <authorList>
            <person name="Hameed A."/>
            <person name="Lin S.-Y."/>
            <person name="Shahina M."/>
            <person name="Lai W.-A."/>
            <person name="Young C.-C."/>
        </authorList>
    </citation>
    <scope>NUCLEOTIDE SEQUENCE [LARGE SCALE GENOMIC DNA]</scope>
    <source>
        <strain evidence="7 8">CC-AMO-30D</strain>
    </source>
</reference>
<dbReference type="InterPro" id="IPR001375">
    <property type="entry name" value="Peptidase_S9_cat"/>
</dbReference>
<dbReference type="GO" id="GO:0006508">
    <property type="term" value="P:proteolysis"/>
    <property type="evidence" value="ECO:0007669"/>
    <property type="project" value="UniProtKB-KW"/>
</dbReference>
<dbReference type="Pfam" id="PF00326">
    <property type="entry name" value="Peptidase_S9"/>
    <property type="match status" value="1"/>
</dbReference>
<evidence type="ECO:0000256" key="2">
    <source>
        <dbReference type="ARBA" id="ARBA00022670"/>
    </source>
</evidence>
<dbReference type="PANTHER" id="PTHR42776">
    <property type="entry name" value="SERINE PEPTIDASE S9 FAMILY MEMBER"/>
    <property type="match status" value="1"/>
</dbReference>
<dbReference type="PANTHER" id="PTHR42776:SF27">
    <property type="entry name" value="DIPEPTIDYL PEPTIDASE FAMILY MEMBER 6"/>
    <property type="match status" value="1"/>
</dbReference>
<comment type="similarity">
    <text evidence="1">Belongs to the peptidase S9C family.</text>
</comment>
<proteinExistence type="inferred from homology"/>
<dbReference type="AlphaFoldDB" id="A0A4S3M2S1"/>
<dbReference type="FunFam" id="3.40.50.1820:FF:000028">
    <property type="entry name" value="S9 family peptidase"/>
    <property type="match status" value="1"/>
</dbReference>
<dbReference type="InterPro" id="IPR029058">
    <property type="entry name" value="AB_hydrolase_fold"/>
</dbReference>
<dbReference type="GO" id="GO:0004252">
    <property type="term" value="F:serine-type endopeptidase activity"/>
    <property type="evidence" value="ECO:0007669"/>
    <property type="project" value="TreeGrafter"/>
</dbReference>
<feature type="chain" id="PRO_5020521102" evidence="5">
    <location>
        <begin position="21"/>
        <end position="685"/>
    </location>
</feature>
<evidence type="ECO:0000256" key="5">
    <source>
        <dbReference type="SAM" id="SignalP"/>
    </source>
</evidence>
<dbReference type="Pfam" id="PF07676">
    <property type="entry name" value="PD40"/>
    <property type="match status" value="4"/>
</dbReference>
<keyword evidence="4" id="KW-0720">Serine protease</keyword>
<dbReference type="InterPro" id="IPR011042">
    <property type="entry name" value="6-blade_b-propeller_TolB-like"/>
</dbReference>
<evidence type="ECO:0000256" key="3">
    <source>
        <dbReference type="ARBA" id="ARBA00022801"/>
    </source>
</evidence>
<accession>A0A4S3M2S1</accession>
<gene>
    <name evidence="7" type="ORF">E7Z59_01220</name>
</gene>
<dbReference type="Gene3D" id="3.40.50.1820">
    <property type="entry name" value="alpha/beta hydrolase"/>
    <property type="match status" value="1"/>
</dbReference>